<keyword evidence="4 7" id="KW-1133">Transmembrane helix</keyword>
<dbReference type="PANTHER" id="PTHR31064">
    <property type="entry name" value="POTASSIUM TRANSPORT PROTEIN DDB_G0292412-RELATED"/>
    <property type="match status" value="1"/>
</dbReference>
<evidence type="ECO:0000256" key="7">
    <source>
        <dbReference type="SAM" id="Phobius"/>
    </source>
</evidence>
<dbReference type="GO" id="GO:0030007">
    <property type="term" value="P:intracellular potassium ion homeostasis"/>
    <property type="evidence" value="ECO:0007669"/>
    <property type="project" value="TreeGrafter"/>
</dbReference>
<name>A0AAW2YQD4_9EUKA</name>
<evidence type="ECO:0000256" key="2">
    <source>
        <dbReference type="ARBA" id="ARBA00022448"/>
    </source>
</evidence>
<feature type="transmembrane region" description="Helical" evidence="7">
    <location>
        <begin position="178"/>
        <end position="198"/>
    </location>
</feature>
<feature type="transmembrane region" description="Helical" evidence="7">
    <location>
        <begin position="210"/>
        <end position="231"/>
    </location>
</feature>
<organism evidence="8 9">
    <name type="scientific">Acrasis kona</name>
    <dbReference type="NCBI Taxonomy" id="1008807"/>
    <lineage>
        <taxon>Eukaryota</taxon>
        <taxon>Discoba</taxon>
        <taxon>Heterolobosea</taxon>
        <taxon>Tetramitia</taxon>
        <taxon>Eutetramitia</taxon>
        <taxon>Acrasidae</taxon>
        <taxon>Acrasis</taxon>
    </lineage>
</organism>
<dbReference type="InterPro" id="IPR051143">
    <property type="entry name" value="TrkH_K-transport"/>
</dbReference>
<protein>
    <submittedName>
        <fullName evidence="8">Uncharacterized protein</fullName>
    </submittedName>
</protein>
<keyword evidence="3 7" id="KW-0812">Transmembrane</keyword>
<evidence type="ECO:0000256" key="3">
    <source>
        <dbReference type="ARBA" id="ARBA00022692"/>
    </source>
</evidence>
<proteinExistence type="predicted"/>
<dbReference type="PANTHER" id="PTHR31064:SF30">
    <property type="entry name" value="HIGH-AFFINITY POTASSIUM TRANSPORT PROTEIN-RELATED"/>
    <property type="match status" value="1"/>
</dbReference>
<evidence type="ECO:0000313" key="9">
    <source>
        <dbReference type="Proteomes" id="UP001431209"/>
    </source>
</evidence>
<gene>
    <name evidence="8" type="ORF">AKO1_007930</name>
</gene>
<dbReference type="GO" id="GO:0140107">
    <property type="term" value="F:high-affinity potassium ion transmembrane transporter activity"/>
    <property type="evidence" value="ECO:0007669"/>
    <property type="project" value="TreeGrafter"/>
</dbReference>
<dbReference type="InterPro" id="IPR003445">
    <property type="entry name" value="Cat_transpt"/>
</dbReference>
<feature type="transmembrane region" description="Helical" evidence="7">
    <location>
        <begin position="274"/>
        <end position="293"/>
    </location>
</feature>
<feature type="transmembrane region" description="Helical" evidence="7">
    <location>
        <begin position="48"/>
        <end position="68"/>
    </location>
</feature>
<comment type="caution">
    <text evidence="8">The sequence shown here is derived from an EMBL/GenBank/DDBJ whole genome shotgun (WGS) entry which is preliminary data.</text>
</comment>
<sequence length="465" mass="53426">MCPEANSIFYLIEPSKKECKCTHVTLDGRTVMTFIGSFIIFGISHKEVYYLDALFISTSSVCITGLYTVPLQSISIPSQVIILLLTIVGGLPFTTLPLQIYKLIKHYRLWKKWEGERVSSHRRESKDEQVCVDEMIFKSKLLILIVVLSTFFVVVMAFFIIVGIYLQLSYSVLNGLSPWWFALFLAIAGFNNVGYSFYSGPFTLDVFMNIAIILLVTIGNCYFPFVIWSIIKTMKRICSCIPRLKNSLGDVCEFALNNHHHLSLHLFPALQTRLFMFVNIFILIVGTFTTLGLEYNNEILAQYNGGQRFMIMLFQAVNTRSSGFGTVDYTRFSNATLIVYIIMMRIKPQMWCNLEEGVYNIQNINEKEDIRRSKRIMGFLPPFPPPQRVNTATIVTSTSVHSSLSALDDEQKIPYIYNFFKRLKRKFDAIFKKSTAEHNLSLVSKLCLDYFDCIYYNCCRKLLVG</sequence>
<evidence type="ECO:0000256" key="4">
    <source>
        <dbReference type="ARBA" id="ARBA00022989"/>
    </source>
</evidence>
<keyword evidence="9" id="KW-1185">Reference proteome</keyword>
<evidence type="ECO:0000256" key="1">
    <source>
        <dbReference type="ARBA" id="ARBA00004141"/>
    </source>
</evidence>
<dbReference type="GO" id="GO:1990573">
    <property type="term" value="P:potassium ion import across plasma membrane"/>
    <property type="evidence" value="ECO:0007669"/>
    <property type="project" value="TreeGrafter"/>
</dbReference>
<dbReference type="EMBL" id="JAOPGA020000496">
    <property type="protein sequence ID" value="KAL0479040.1"/>
    <property type="molecule type" value="Genomic_DNA"/>
</dbReference>
<keyword evidence="5" id="KW-0406">Ion transport</keyword>
<keyword evidence="2" id="KW-0813">Transport</keyword>
<accession>A0AAW2YQD4</accession>
<dbReference type="Proteomes" id="UP001431209">
    <property type="component" value="Unassembled WGS sequence"/>
</dbReference>
<comment type="subcellular location">
    <subcellularLocation>
        <location evidence="1">Membrane</location>
        <topology evidence="1">Multi-pass membrane protein</topology>
    </subcellularLocation>
</comment>
<feature type="transmembrane region" description="Helical" evidence="7">
    <location>
        <begin position="80"/>
        <end position="101"/>
    </location>
</feature>
<dbReference type="GO" id="GO:0005886">
    <property type="term" value="C:plasma membrane"/>
    <property type="evidence" value="ECO:0007669"/>
    <property type="project" value="TreeGrafter"/>
</dbReference>
<reference evidence="8 9" key="1">
    <citation type="submission" date="2024-03" db="EMBL/GenBank/DDBJ databases">
        <title>The Acrasis kona genome and developmental transcriptomes reveal deep origins of eukaryotic multicellular pathways.</title>
        <authorList>
            <person name="Sheikh S."/>
            <person name="Fu C.-J."/>
            <person name="Brown M.W."/>
            <person name="Baldauf S.L."/>
        </authorList>
    </citation>
    <scope>NUCLEOTIDE SEQUENCE [LARGE SCALE GENOMIC DNA]</scope>
    <source>
        <strain evidence="8 9">ATCC MYA-3509</strain>
    </source>
</reference>
<evidence type="ECO:0000313" key="8">
    <source>
        <dbReference type="EMBL" id="KAL0479040.1"/>
    </source>
</evidence>
<feature type="transmembrane region" description="Helical" evidence="7">
    <location>
        <begin position="141"/>
        <end position="166"/>
    </location>
</feature>
<evidence type="ECO:0000256" key="5">
    <source>
        <dbReference type="ARBA" id="ARBA00023065"/>
    </source>
</evidence>
<evidence type="ECO:0000256" key="6">
    <source>
        <dbReference type="ARBA" id="ARBA00023136"/>
    </source>
</evidence>
<dbReference type="Pfam" id="PF02386">
    <property type="entry name" value="TrkH"/>
    <property type="match status" value="1"/>
</dbReference>
<dbReference type="AlphaFoldDB" id="A0AAW2YQD4"/>
<keyword evidence="6 7" id="KW-0472">Membrane</keyword>